<feature type="transmembrane region" description="Helical" evidence="6">
    <location>
        <begin position="62"/>
        <end position="80"/>
    </location>
</feature>
<organism evidence="7 8">
    <name type="scientific">Candidatus Desulfobia pelagia</name>
    <dbReference type="NCBI Taxonomy" id="2841692"/>
    <lineage>
        <taxon>Bacteria</taxon>
        <taxon>Pseudomonadati</taxon>
        <taxon>Thermodesulfobacteriota</taxon>
        <taxon>Desulfobulbia</taxon>
        <taxon>Desulfobulbales</taxon>
        <taxon>Desulfobulbaceae</taxon>
        <taxon>Candidatus Desulfobia</taxon>
    </lineage>
</organism>
<sequence>MIPEYFSYTDSFLHKADPRMKIVSAACVTGVVAFSRSYSTGICGLILALFLIALSRFDTGVVVRRLLAVNFFTAFLWLTLPLTYGGEALTLGFVTVSRQGIAMAALVTLKANCIVLIFLALVSTSPVSSLGHALRKLGVPEKLCLLFLFSYRYVIVIAQEFQRLLRAAKIRGFIPRTNIHTYRTYAYLFAMTLVKSWNRAHRVQQAMVLRGFNGRFYSMYIQHPTAVERVFFGGITLLAVGMALLELRG</sequence>
<feature type="transmembrane region" description="Helical" evidence="6">
    <location>
        <begin position="100"/>
        <end position="122"/>
    </location>
</feature>
<dbReference type="NCBIfam" id="TIGR02454">
    <property type="entry name" value="ECF_T_CbiQ"/>
    <property type="match status" value="1"/>
</dbReference>
<evidence type="ECO:0000256" key="1">
    <source>
        <dbReference type="ARBA" id="ARBA00004651"/>
    </source>
</evidence>
<evidence type="ECO:0000313" key="8">
    <source>
        <dbReference type="Proteomes" id="UP000614424"/>
    </source>
</evidence>
<dbReference type="GO" id="GO:0006824">
    <property type="term" value="P:cobalt ion transport"/>
    <property type="evidence" value="ECO:0007669"/>
    <property type="project" value="InterPro"/>
</dbReference>
<evidence type="ECO:0000256" key="3">
    <source>
        <dbReference type="ARBA" id="ARBA00022692"/>
    </source>
</evidence>
<comment type="subcellular location">
    <subcellularLocation>
        <location evidence="1">Cell membrane</location>
        <topology evidence="1">Multi-pass membrane protein</topology>
    </subcellularLocation>
</comment>
<protein>
    <submittedName>
        <fullName evidence="7">Cobalt ECF transporter T component CbiQ</fullName>
    </submittedName>
</protein>
<comment type="caution">
    <text evidence="7">The sequence shown here is derived from an EMBL/GenBank/DDBJ whole genome shotgun (WGS) entry which is preliminary data.</text>
</comment>
<dbReference type="InterPro" id="IPR012809">
    <property type="entry name" value="ECF_CbiQ"/>
</dbReference>
<keyword evidence="5 6" id="KW-0472">Membrane</keyword>
<dbReference type="Pfam" id="PF02361">
    <property type="entry name" value="CbiQ"/>
    <property type="match status" value="1"/>
</dbReference>
<proteinExistence type="predicted"/>
<evidence type="ECO:0000256" key="4">
    <source>
        <dbReference type="ARBA" id="ARBA00022989"/>
    </source>
</evidence>
<feature type="transmembrane region" description="Helical" evidence="6">
    <location>
        <begin position="230"/>
        <end position="247"/>
    </location>
</feature>
<evidence type="ECO:0000313" key="7">
    <source>
        <dbReference type="EMBL" id="MBC8317731.1"/>
    </source>
</evidence>
<feature type="transmembrane region" description="Helical" evidence="6">
    <location>
        <begin position="38"/>
        <end position="55"/>
    </location>
</feature>
<keyword evidence="3 6" id="KW-0812">Transmembrane</keyword>
<evidence type="ECO:0000256" key="6">
    <source>
        <dbReference type="SAM" id="Phobius"/>
    </source>
</evidence>
<dbReference type="AlphaFoldDB" id="A0A8J6NBL4"/>
<evidence type="ECO:0000256" key="2">
    <source>
        <dbReference type="ARBA" id="ARBA00022475"/>
    </source>
</evidence>
<name>A0A8J6NBL4_9BACT</name>
<keyword evidence="4 6" id="KW-1133">Transmembrane helix</keyword>
<dbReference type="Proteomes" id="UP000614424">
    <property type="component" value="Unassembled WGS sequence"/>
</dbReference>
<dbReference type="PANTHER" id="PTHR34857">
    <property type="entry name" value="SLL0384 PROTEIN"/>
    <property type="match status" value="1"/>
</dbReference>
<gene>
    <name evidence="7" type="primary">cbiQ</name>
    <name evidence="7" type="ORF">H8E41_07470</name>
</gene>
<dbReference type="PANTHER" id="PTHR34857:SF2">
    <property type="entry name" value="SLL0384 PROTEIN"/>
    <property type="match status" value="1"/>
</dbReference>
<dbReference type="InterPro" id="IPR003339">
    <property type="entry name" value="ABC/ECF_trnsptr_transmembrane"/>
</dbReference>
<evidence type="ECO:0000256" key="5">
    <source>
        <dbReference type="ARBA" id="ARBA00023136"/>
    </source>
</evidence>
<reference evidence="7 8" key="1">
    <citation type="submission" date="2020-08" db="EMBL/GenBank/DDBJ databases">
        <title>Bridging the membrane lipid divide: bacteria of the FCB group superphylum have the potential to synthesize archaeal ether lipids.</title>
        <authorList>
            <person name="Villanueva L."/>
            <person name="Von Meijenfeldt F.A.B."/>
            <person name="Westbye A.B."/>
            <person name="Yadav S."/>
            <person name="Hopmans E.C."/>
            <person name="Dutilh B.E."/>
            <person name="Sinninghe Damste J.S."/>
        </authorList>
    </citation>
    <scope>NUCLEOTIDE SEQUENCE [LARGE SCALE GENOMIC DNA]</scope>
    <source>
        <strain evidence="7">NIOZ-UU47</strain>
    </source>
</reference>
<accession>A0A8J6NBL4</accession>
<dbReference type="InterPro" id="IPR051611">
    <property type="entry name" value="ECF_transporter_component"/>
</dbReference>
<dbReference type="GO" id="GO:0043190">
    <property type="term" value="C:ATP-binding cassette (ABC) transporter complex"/>
    <property type="evidence" value="ECO:0007669"/>
    <property type="project" value="InterPro"/>
</dbReference>
<keyword evidence="2" id="KW-1003">Cell membrane</keyword>
<dbReference type="EMBL" id="JACNJZ010000101">
    <property type="protein sequence ID" value="MBC8317731.1"/>
    <property type="molecule type" value="Genomic_DNA"/>
</dbReference>
<dbReference type="CDD" id="cd16914">
    <property type="entry name" value="EcfT"/>
    <property type="match status" value="1"/>
</dbReference>